<dbReference type="Proteomes" id="UP000003250">
    <property type="component" value="Unassembled WGS sequence"/>
</dbReference>
<protein>
    <submittedName>
        <fullName evidence="1">Uncharacterized protein</fullName>
    </submittedName>
</protein>
<dbReference type="AlphaFoldDB" id="H0HVJ5"/>
<reference evidence="1 2" key="1">
    <citation type="journal article" date="2012" name="J. Bacteriol.">
        <title>Draft Genome Sequence of Mesorhizobium alhagi CCNWXJ12-2T, a Novel Salt-Resistant Species Isolated from the Desert of Northwestern China.</title>
        <authorList>
            <person name="Zhou M."/>
            <person name="Chen W."/>
            <person name="Chen H."/>
            <person name="Wei G."/>
        </authorList>
    </citation>
    <scope>NUCLEOTIDE SEQUENCE [LARGE SCALE GENOMIC DNA]</scope>
    <source>
        <strain evidence="1 2">CCNWXJ12-2</strain>
    </source>
</reference>
<dbReference type="PATRIC" id="fig|1107882.3.peg.4102"/>
<keyword evidence="2" id="KW-1185">Reference proteome</keyword>
<evidence type="ECO:0000313" key="2">
    <source>
        <dbReference type="Proteomes" id="UP000003250"/>
    </source>
</evidence>
<proteinExistence type="predicted"/>
<dbReference type="EMBL" id="AHAM01000173">
    <property type="protein sequence ID" value="EHK55212.1"/>
    <property type="molecule type" value="Genomic_DNA"/>
</dbReference>
<organism evidence="1 2">
    <name type="scientific">Mesorhizobium alhagi CCNWXJ12-2</name>
    <dbReference type="NCBI Taxonomy" id="1107882"/>
    <lineage>
        <taxon>Bacteria</taxon>
        <taxon>Pseudomonadati</taxon>
        <taxon>Pseudomonadota</taxon>
        <taxon>Alphaproteobacteria</taxon>
        <taxon>Hyphomicrobiales</taxon>
        <taxon>Phyllobacteriaceae</taxon>
        <taxon>Allomesorhizobium</taxon>
    </lineage>
</organism>
<gene>
    <name evidence="1" type="ORF">MAXJ12_21010</name>
</gene>
<sequence>MENQNSIQLGEMKGFTDRLFDTLRRSGVESLSVPQNFYWTVHSSDAFALAEAPAPTMGDIWDDLADLRWELVDTPDEAVTLWHACDHLAGLFKAIASADIDGRLKNSKAGSRK</sequence>
<dbReference type="OrthoDB" id="8115984at2"/>
<evidence type="ECO:0000313" key="1">
    <source>
        <dbReference type="EMBL" id="EHK55212.1"/>
    </source>
</evidence>
<accession>H0HVJ5</accession>
<name>H0HVJ5_9HYPH</name>
<dbReference type="RefSeq" id="WP_008837803.1">
    <property type="nucleotide sequence ID" value="NZ_AHAM01000173.1"/>
</dbReference>